<feature type="region of interest" description="Disordered" evidence="1">
    <location>
        <begin position="268"/>
        <end position="548"/>
    </location>
</feature>
<dbReference type="CDD" id="cd13317">
    <property type="entry name" value="PH_PLEKHO1_PLEKHO2"/>
    <property type="match status" value="1"/>
</dbReference>
<evidence type="ECO:0000313" key="3">
    <source>
        <dbReference type="Ensembl" id="ENSOANP00000043364.1"/>
    </source>
</evidence>
<dbReference type="Pfam" id="PF00169">
    <property type="entry name" value="PH"/>
    <property type="match status" value="1"/>
</dbReference>
<feature type="region of interest" description="Disordered" evidence="1">
    <location>
        <begin position="601"/>
        <end position="632"/>
    </location>
</feature>
<dbReference type="Ensembl" id="ENSOANT00000050803.1">
    <property type="protein sequence ID" value="ENSOANP00000043364.1"/>
    <property type="gene ID" value="ENSOANG00000047689.1"/>
</dbReference>
<feature type="compositionally biased region" description="Basic and acidic residues" evidence="1">
    <location>
        <begin position="34"/>
        <end position="46"/>
    </location>
</feature>
<dbReference type="InterPro" id="IPR011993">
    <property type="entry name" value="PH-like_dom_sf"/>
</dbReference>
<dbReference type="InterPro" id="IPR043448">
    <property type="entry name" value="PKHO1/2"/>
</dbReference>
<proteinExistence type="predicted"/>
<dbReference type="Proteomes" id="UP000002279">
    <property type="component" value="Chromosome 5"/>
</dbReference>
<dbReference type="SMART" id="SM00233">
    <property type="entry name" value="PH"/>
    <property type="match status" value="1"/>
</dbReference>
<reference evidence="3" key="3">
    <citation type="submission" date="2025-09" db="UniProtKB">
        <authorList>
            <consortium name="Ensembl"/>
        </authorList>
    </citation>
    <scope>IDENTIFICATION</scope>
    <source>
        <strain evidence="3">Glennie</strain>
    </source>
</reference>
<dbReference type="PANTHER" id="PTHR15871">
    <property type="entry name" value="PH DOMAIN-CONTAINING PROTEIN"/>
    <property type="match status" value="1"/>
</dbReference>
<accession>A0A6I8NQ70</accession>
<organism evidence="3 4">
    <name type="scientific">Ornithorhynchus anatinus</name>
    <name type="common">Duckbill platypus</name>
    <dbReference type="NCBI Taxonomy" id="9258"/>
    <lineage>
        <taxon>Eukaryota</taxon>
        <taxon>Metazoa</taxon>
        <taxon>Chordata</taxon>
        <taxon>Craniata</taxon>
        <taxon>Vertebrata</taxon>
        <taxon>Euteleostomi</taxon>
        <taxon>Mammalia</taxon>
        <taxon>Monotremata</taxon>
        <taxon>Ornithorhynchidae</taxon>
        <taxon>Ornithorhynchus</taxon>
    </lineage>
</organism>
<reference evidence="3 4" key="1">
    <citation type="journal article" date="2008" name="Nature">
        <title>Genome analysis of the platypus reveals unique signatures of evolution.</title>
        <authorList>
            <person name="Warren W.C."/>
            <person name="Hillier L.W."/>
            <person name="Marshall Graves J.A."/>
            <person name="Birney E."/>
            <person name="Ponting C.P."/>
            <person name="Grutzner F."/>
            <person name="Belov K."/>
            <person name="Miller W."/>
            <person name="Clarke L."/>
            <person name="Chinwalla A.T."/>
            <person name="Yang S.P."/>
            <person name="Heger A."/>
            <person name="Locke D.P."/>
            <person name="Miethke P."/>
            <person name="Waters P.D."/>
            <person name="Veyrunes F."/>
            <person name="Fulton L."/>
            <person name="Fulton B."/>
            <person name="Graves T."/>
            <person name="Wallis J."/>
            <person name="Puente X.S."/>
            <person name="Lopez-Otin C."/>
            <person name="Ordonez G.R."/>
            <person name="Eichler E.E."/>
            <person name="Chen L."/>
            <person name="Cheng Z."/>
            <person name="Deakin J.E."/>
            <person name="Alsop A."/>
            <person name="Thompson K."/>
            <person name="Kirby P."/>
            <person name="Papenfuss A.T."/>
            <person name="Wakefield M.J."/>
            <person name="Olender T."/>
            <person name="Lancet D."/>
            <person name="Huttley G.A."/>
            <person name="Smit A.F."/>
            <person name="Pask A."/>
            <person name="Temple-Smith P."/>
            <person name="Batzer M.A."/>
            <person name="Walker J.A."/>
            <person name="Konkel M.K."/>
            <person name="Harris R.S."/>
            <person name="Whittington C.M."/>
            <person name="Wong E.S."/>
            <person name="Gemmell N.J."/>
            <person name="Buschiazzo E."/>
            <person name="Vargas Jentzsch I.M."/>
            <person name="Merkel A."/>
            <person name="Schmitz J."/>
            <person name="Zemann A."/>
            <person name="Churakov G."/>
            <person name="Kriegs J.O."/>
            <person name="Brosius J."/>
            <person name="Murchison E.P."/>
            <person name="Sachidanandam R."/>
            <person name="Smith C."/>
            <person name="Hannon G.J."/>
            <person name="Tsend-Ayush E."/>
            <person name="McMillan D."/>
            <person name="Attenborough R."/>
            <person name="Rens W."/>
            <person name="Ferguson-Smith M."/>
            <person name="Lefevre C.M."/>
            <person name="Sharp J.A."/>
            <person name="Nicholas K.R."/>
            <person name="Ray D.A."/>
            <person name="Kube M."/>
            <person name="Reinhardt R."/>
            <person name="Pringle T.H."/>
            <person name="Taylor J."/>
            <person name="Jones R.C."/>
            <person name="Nixon B."/>
            <person name="Dacheux J.L."/>
            <person name="Niwa H."/>
            <person name="Sekita Y."/>
            <person name="Huang X."/>
            <person name="Stark A."/>
            <person name="Kheradpour P."/>
            <person name="Kellis M."/>
            <person name="Flicek P."/>
            <person name="Chen Y."/>
            <person name="Webber C."/>
            <person name="Hardison R."/>
            <person name="Nelson J."/>
            <person name="Hallsworth-Pepin K."/>
            <person name="Delehaunty K."/>
            <person name="Markovic C."/>
            <person name="Minx P."/>
            <person name="Feng Y."/>
            <person name="Kremitzki C."/>
            <person name="Mitreva M."/>
            <person name="Glasscock J."/>
            <person name="Wylie T."/>
            <person name="Wohldmann P."/>
            <person name="Thiru P."/>
            <person name="Nhan M.N."/>
            <person name="Pohl C.S."/>
            <person name="Smith S.M."/>
            <person name="Hou S."/>
            <person name="Nefedov M."/>
            <person name="de Jong P.J."/>
            <person name="Renfree M.B."/>
            <person name="Mardis E.R."/>
            <person name="Wilson R.K."/>
        </authorList>
    </citation>
    <scope>NUCLEOTIDE SEQUENCE [LARGE SCALE GENOMIC DNA]</scope>
    <source>
        <strain evidence="3 4">Glennie</strain>
    </source>
</reference>
<dbReference type="AlphaFoldDB" id="A0A6I8NQ70"/>
<dbReference type="SUPFAM" id="SSF50729">
    <property type="entry name" value="PH domain-like"/>
    <property type="match status" value="1"/>
</dbReference>
<feature type="compositionally biased region" description="Basic and acidic residues" evidence="1">
    <location>
        <begin position="535"/>
        <end position="548"/>
    </location>
</feature>
<dbReference type="OMA" id="LGHWKDR"/>
<reference evidence="3" key="2">
    <citation type="submission" date="2025-08" db="UniProtKB">
        <authorList>
            <consortium name="Ensembl"/>
        </authorList>
    </citation>
    <scope>IDENTIFICATION</scope>
    <source>
        <strain evidence="3">Glennie</strain>
    </source>
</reference>
<feature type="region of interest" description="Disordered" evidence="1">
    <location>
        <begin position="12"/>
        <end position="110"/>
    </location>
</feature>
<dbReference type="InParanoid" id="A0A6I8NQ70"/>
<sequence>RALNGYQRYRYYPWPDWPFRAPRPVPGTEPAPETSRRRGGEVRDPRSWPAEGFETPESGSPPPPASRPLSPPGRSRSVLLRERRTCEEHRAGRPGEDEGVKESGEEARGARNADKVGWVKKSSGGLLGIWKDRYLLLCKAQLLVCENEDEQKCLETVELGSYERCQDLRALLKRKHRFILIRSPGNKQVHDLKFQAATGEEKELWIKALNDGINKGKNKAFDEVKVDQSCALEHVTRDRVKGGQRRRPPTRFHLKEVANAVSDGLLRLDLDVPDSGPPSPTPVSDGDGTVSPPREIPKPPTKPLPGPEKPVAEEGAQPPAPETLRDDLGGGGPGAQEAEGQTGGGPVPPEGDSKEATAEAGQGPRLPPVPPPKILSDKLKVSWENTPPEPSVPAGSEATGPNGPEVPAEAGPKEPGKPPTPPPKILSEKLKQSMRRSHNSSLDSGPPEPAAPSDPQAPDDRGNCSPVSLDASDGAEPGPAPETRGAAGERSPEVPRPKEETRPPASPKTDGPAPARCASLSDLLSESGQGLGSRGDLHPLARMERKVASEREKTELLLNRVLREAASEPEGNGAPVNAKVLLNQAAEQLRQATQVLQEIKGLGELNKEPRGRGGDRKQERKDLVTLYRRSVP</sequence>
<feature type="compositionally biased region" description="Basic and acidic residues" evidence="1">
    <location>
        <begin position="79"/>
        <end position="110"/>
    </location>
</feature>
<dbReference type="InterPro" id="IPR001849">
    <property type="entry name" value="PH_domain"/>
</dbReference>
<dbReference type="GO" id="GO:0071888">
    <property type="term" value="P:macrophage apoptotic process"/>
    <property type="evidence" value="ECO:0000318"/>
    <property type="project" value="GO_Central"/>
</dbReference>
<evidence type="ECO:0000256" key="1">
    <source>
        <dbReference type="SAM" id="MobiDB-lite"/>
    </source>
</evidence>
<feature type="compositionally biased region" description="Basic and acidic residues" evidence="1">
    <location>
        <begin position="490"/>
        <end position="502"/>
    </location>
</feature>
<dbReference type="Bgee" id="ENSOANG00000047689">
    <property type="expression patterns" value="Expressed in ovary and 8 other cell types or tissues"/>
</dbReference>
<feature type="compositionally biased region" description="Pro residues" evidence="1">
    <location>
        <begin position="59"/>
        <end position="71"/>
    </location>
</feature>
<evidence type="ECO:0000259" key="2">
    <source>
        <dbReference type="PROSITE" id="PS50003"/>
    </source>
</evidence>
<dbReference type="Gene3D" id="2.30.29.30">
    <property type="entry name" value="Pleckstrin-homology domain (PH domain)/Phosphotyrosine-binding domain (PTB)"/>
    <property type="match status" value="1"/>
</dbReference>
<protein>
    <submittedName>
        <fullName evidence="3">Pleckstrin homology domain containing O2</fullName>
    </submittedName>
</protein>
<feature type="domain" description="PH" evidence="2">
    <location>
        <begin position="112"/>
        <end position="214"/>
    </location>
</feature>
<keyword evidence="4" id="KW-1185">Reference proteome</keyword>
<gene>
    <name evidence="3" type="primary">PLEKHO2</name>
</gene>
<evidence type="ECO:0000313" key="4">
    <source>
        <dbReference type="Proteomes" id="UP000002279"/>
    </source>
</evidence>
<dbReference type="PANTHER" id="PTHR15871:SF2">
    <property type="entry name" value="PLECKSTRIN HOMOLOGY DOMAIN-CONTAINING FAMILY O MEMBER 2"/>
    <property type="match status" value="1"/>
</dbReference>
<name>A0A6I8NQ70_ORNAN</name>
<dbReference type="FunCoup" id="A0A6I8NQ70">
    <property type="interactions" value="267"/>
</dbReference>
<dbReference type="PROSITE" id="PS50003">
    <property type="entry name" value="PH_DOMAIN"/>
    <property type="match status" value="1"/>
</dbReference>
<feature type="compositionally biased region" description="Basic and acidic residues" evidence="1">
    <location>
        <begin position="605"/>
        <end position="623"/>
    </location>
</feature>
<feature type="compositionally biased region" description="Pro residues" evidence="1">
    <location>
        <begin position="298"/>
        <end position="308"/>
    </location>
</feature>
<dbReference type="GeneTree" id="ENSGT00530000063760"/>